<dbReference type="FunFam" id="1.10.238.10:FF:000527">
    <property type="entry name" value="Calmodulin-3"/>
    <property type="match status" value="1"/>
</dbReference>
<dbReference type="Gene3D" id="1.10.238.10">
    <property type="entry name" value="EF-hand"/>
    <property type="match status" value="3"/>
</dbReference>
<gene>
    <name evidence="5" type="ORF">TCAL_02850</name>
</gene>
<organism evidence="5 6">
    <name type="scientific">Tigriopus californicus</name>
    <name type="common">Marine copepod</name>
    <dbReference type="NCBI Taxonomy" id="6832"/>
    <lineage>
        <taxon>Eukaryota</taxon>
        <taxon>Metazoa</taxon>
        <taxon>Ecdysozoa</taxon>
        <taxon>Arthropoda</taxon>
        <taxon>Crustacea</taxon>
        <taxon>Multicrustacea</taxon>
        <taxon>Hexanauplia</taxon>
        <taxon>Copepoda</taxon>
        <taxon>Harpacticoida</taxon>
        <taxon>Harpacticidae</taxon>
        <taxon>Tigriopus</taxon>
    </lineage>
</organism>
<feature type="domain" description="EF-hand" evidence="4">
    <location>
        <begin position="9"/>
        <end position="44"/>
    </location>
</feature>
<dbReference type="SMART" id="SM00054">
    <property type="entry name" value="EFh"/>
    <property type="match status" value="5"/>
</dbReference>
<dbReference type="OMA" id="FLAMMAM"/>
<feature type="domain" description="EF-hand" evidence="4">
    <location>
        <begin position="174"/>
        <end position="194"/>
    </location>
</feature>
<dbReference type="PROSITE" id="PS00018">
    <property type="entry name" value="EF_HAND_1"/>
    <property type="match status" value="5"/>
</dbReference>
<sequence length="228" mass="25657">MATECLTEEQIGNFQDAFFEFDTDHDGVINCKELGQVLKALGLNPTEAELQDMVNEVDKDGTGSIDFPEFLAMMAMKINEQNAEDEIREAFKVFDGDGNGYIDRRELAIMLKFLGEPMTEEEISAIIEEADVDKDGVIDYAEFFTMMDVPFVNTSQTKHSFLTPPIPSSYGNHDGNGYINRQELTIVMMNLGEKLTSEEIQAMIEEADIDGDGQINYEEFYTMMTSAK</sequence>
<dbReference type="FunFam" id="1.10.238.10:FF:000003">
    <property type="entry name" value="Calmodulin A"/>
    <property type="match status" value="1"/>
</dbReference>
<dbReference type="PROSITE" id="PS50222">
    <property type="entry name" value="EF_HAND_2"/>
    <property type="match status" value="6"/>
</dbReference>
<keyword evidence="6" id="KW-1185">Reference proteome</keyword>
<feature type="domain" description="EF-hand" evidence="4">
    <location>
        <begin position="195"/>
        <end position="228"/>
    </location>
</feature>
<reference evidence="5 6" key="1">
    <citation type="journal article" date="2018" name="Nat. Ecol. Evol.">
        <title>Genomic signatures of mitonuclear coevolution across populations of Tigriopus californicus.</title>
        <authorList>
            <person name="Barreto F.S."/>
            <person name="Watson E.T."/>
            <person name="Lima T.G."/>
            <person name="Willett C.S."/>
            <person name="Edmands S."/>
            <person name="Li W."/>
            <person name="Burton R.S."/>
        </authorList>
    </citation>
    <scope>NUCLEOTIDE SEQUENCE [LARGE SCALE GENOMIC DNA]</scope>
    <source>
        <strain evidence="5 6">San Diego</strain>
    </source>
</reference>
<dbReference type="InterPro" id="IPR002048">
    <property type="entry name" value="EF_hand_dom"/>
</dbReference>
<dbReference type="STRING" id="6832.A0A553NXB6"/>
<dbReference type="GO" id="GO:0072686">
    <property type="term" value="C:mitotic spindle"/>
    <property type="evidence" value="ECO:0007669"/>
    <property type="project" value="UniProtKB-ARBA"/>
</dbReference>
<dbReference type="Proteomes" id="UP000318571">
    <property type="component" value="Chromosome 9"/>
</dbReference>
<dbReference type="InterPro" id="IPR011992">
    <property type="entry name" value="EF-hand-dom_pair"/>
</dbReference>
<evidence type="ECO:0000256" key="2">
    <source>
        <dbReference type="ARBA" id="ARBA00022837"/>
    </source>
</evidence>
<dbReference type="InterPro" id="IPR018247">
    <property type="entry name" value="EF_Hand_1_Ca_BS"/>
</dbReference>
<dbReference type="AlphaFoldDB" id="A0A553NXB6"/>
<accession>A0A553NXB6</accession>
<dbReference type="Pfam" id="PF13499">
    <property type="entry name" value="EF-hand_7"/>
    <property type="match status" value="3"/>
</dbReference>
<comment type="caution">
    <text evidence="5">The sequence shown here is derived from an EMBL/GenBank/DDBJ whole genome shotgun (WGS) entry which is preliminary data.</text>
</comment>
<keyword evidence="1" id="KW-0677">Repeat</keyword>
<evidence type="ECO:0000313" key="6">
    <source>
        <dbReference type="Proteomes" id="UP000318571"/>
    </source>
</evidence>
<dbReference type="GO" id="GO:0005509">
    <property type="term" value="F:calcium ion binding"/>
    <property type="evidence" value="ECO:0007669"/>
    <property type="project" value="InterPro"/>
</dbReference>
<name>A0A553NXB6_TIGCA</name>
<dbReference type="CDD" id="cd00051">
    <property type="entry name" value="EFh"/>
    <property type="match status" value="3"/>
</dbReference>
<feature type="domain" description="EF-hand" evidence="4">
    <location>
        <begin position="118"/>
        <end position="153"/>
    </location>
</feature>
<protein>
    <recommendedName>
        <fullName evidence="4">EF-hand domain-containing protein</fullName>
    </recommendedName>
</protein>
<evidence type="ECO:0000256" key="3">
    <source>
        <dbReference type="ARBA" id="ARBA00037722"/>
    </source>
</evidence>
<feature type="domain" description="EF-hand" evidence="4">
    <location>
        <begin position="82"/>
        <end position="117"/>
    </location>
</feature>
<evidence type="ECO:0000256" key="1">
    <source>
        <dbReference type="ARBA" id="ARBA00022737"/>
    </source>
</evidence>
<dbReference type="PANTHER" id="PTHR23048">
    <property type="entry name" value="MYOSIN LIGHT CHAIN 1, 3"/>
    <property type="match status" value="1"/>
</dbReference>
<dbReference type="SUPFAM" id="SSF47473">
    <property type="entry name" value="EF-hand"/>
    <property type="match status" value="2"/>
</dbReference>
<dbReference type="GO" id="GO:0016460">
    <property type="term" value="C:myosin II complex"/>
    <property type="evidence" value="ECO:0007669"/>
    <property type="project" value="TreeGrafter"/>
</dbReference>
<dbReference type="InterPro" id="IPR050230">
    <property type="entry name" value="CALM/Myosin/TropC-like"/>
</dbReference>
<evidence type="ECO:0000259" key="4">
    <source>
        <dbReference type="PROSITE" id="PS50222"/>
    </source>
</evidence>
<comment type="function">
    <text evidence="3">Troponin is the central regulatory protein of striated muscle contraction. Tn consists of three components: Tn-I which is the inhibitor of actomyosin ATPase, Tn-T which contains the binding site for tropomyosin and Tn-C. The binding of calcium to Tn-C abolishes the inhibitory action of Tn on actin filaments.</text>
</comment>
<dbReference type="EMBL" id="VCGU01000009">
    <property type="protein sequence ID" value="TRY70072.1"/>
    <property type="molecule type" value="Genomic_DNA"/>
</dbReference>
<evidence type="ECO:0000313" key="5">
    <source>
        <dbReference type="EMBL" id="TRY70072.1"/>
    </source>
</evidence>
<dbReference type="PANTHER" id="PTHR23048:SF0">
    <property type="entry name" value="CALMODULIN LIKE 3"/>
    <property type="match status" value="1"/>
</dbReference>
<keyword evidence="2" id="KW-0106">Calcium</keyword>
<proteinExistence type="predicted"/>
<feature type="domain" description="EF-hand" evidence="4">
    <location>
        <begin position="45"/>
        <end position="80"/>
    </location>
</feature>